<comment type="caution">
    <text evidence="2">The sequence shown here is derived from an EMBL/GenBank/DDBJ whole genome shotgun (WGS) entry which is preliminary data.</text>
</comment>
<organism evidence="2 3">
    <name type="scientific">Macrosiphum euphorbiae</name>
    <name type="common">potato aphid</name>
    <dbReference type="NCBI Taxonomy" id="13131"/>
    <lineage>
        <taxon>Eukaryota</taxon>
        <taxon>Metazoa</taxon>
        <taxon>Ecdysozoa</taxon>
        <taxon>Arthropoda</taxon>
        <taxon>Hexapoda</taxon>
        <taxon>Insecta</taxon>
        <taxon>Pterygota</taxon>
        <taxon>Neoptera</taxon>
        <taxon>Paraneoptera</taxon>
        <taxon>Hemiptera</taxon>
        <taxon>Sternorrhyncha</taxon>
        <taxon>Aphidomorpha</taxon>
        <taxon>Aphidoidea</taxon>
        <taxon>Aphididae</taxon>
        <taxon>Macrosiphini</taxon>
        <taxon>Macrosiphum</taxon>
    </lineage>
</organism>
<dbReference type="EMBL" id="CARXXK010000001">
    <property type="protein sequence ID" value="CAI6347236.1"/>
    <property type="molecule type" value="Genomic_DNA"/>
</dbReference>
<evidence type="ECO:0000313" key="2">
    <source>
        <dbReference type="EMBL" id="CAI6347236.1"/>
    </source>
</evidence>
<keyword evidence="3" id="KW-1185">Reference proteome</keyword>
<name>A0AAV0VZZ6_9HEMI</name>
<dbReference type="Pfam" id="PF05699">
    <property type="entry name" value="Dimer_Tnp_hAT"/>
    <property type="match status" value="1"/>
</dbReference>
<evidence type="ECO:0000313" key="3">
    <source>
        <dbReference type="Proteomes" id="UP001160148"/>
    </source>
</evidence>
<accession>A0AAV0VZZ6</accession>
<proteinExistence type="predicted"/>
<dbReference type="InterPro" id="IPR052958">
    <property type="entry name" value="IFN-induced_PKR_regulator"/>
</dbReference>
<protein>
    <recommendedName>
        <fullName evidence="1">HAT C-terminal dimerisation domain-containing protein</fullName>
    </recommendedName>
</protein>
<evidence type="ECO:0000259" key="1">
    <source>
        <dbReference type="Pfam" id="PF05699"/>
    </source>
</evidence>
<gene>
    <name evidence="2" type="ORF">MEUPH1_LOCUS4048</name>
</gene>
<reference evidence="2 3" key="1">
    <citation type="submission" date="2023-01" db="EMBL/GenBank/DDBJ databases">
        <authorList>
            <person name="Whitehead M."/>
        </authorList>
    </citation>
    <scope>NUCLEOTIDE SEQUENCE [LARGE SCALE GENOMIC DNA]</scope>
</reference>
<dbReference type="AlphaFoldDB" id="A0AAV0VZZ6"/>
<dbReference type="InterPro" id="IPR008906">
    <property type="entry name" value="HATC_C_dom"/>
</dbReference>
<dbReference type="PANTHER" id="PTHR46289">
    <property type="entry name" value="52 KDA REPRESSOR OF THE INHIBITOR OF THE PROTEIN KINASE-LIKE PROTEIN-RELATED"/>
    <property type="match status" value="1"/>
</dbReference>
<dbReference type="PANTHER" id="PTHR46289:SF14">
    <property type="entry name" value="DUF4371 DOMAIN-CONTAINING PROTEIN"/>
    <property type="match status" value="1"/>
</dbReference>
<feature type="domain" description="HAT C-terminal dimerisation" evidence="1">
    <location>
        <begin position="123"/>
        <end position="188"/>
    </location>
</feature>
<dbReference type="Proteomes" id="UP001160148">
    <property type="component" value="Unassembled WGS sequence"/>
</dbReference>
<dbReference type="GO" id="GO:0046983">
    <property type="term" value="F:protein dimerization activity"/>
    <property type="evidence" value="ECO:0007669"/>
    <property type="project" value="InterPro"/>
</dbReference>
<sequence>MDDVNKYLIELGIELKTPRIASKQTLRNNTPSSDPVDYYRKSIFIPYLDSLITSLNDRFAEDFEKFEVFSIHPKYMKSIKKEELITKLKNIKSFYGDLVDNILEEGLIWYSNWSEKEIKDNTDFLELLDETTFFPSIKNCILIAITLPSTTCSVERSFSSLKKLKTWLRSSMTQLRLNGLALMYIHSDILKSQQSDIVEDTIKLFCMEPRRVQFLFDDNDQ</sequence>